<dbReference type="AlphaFoldDB" id="A8F1U9"/>
<evidence type="ECO:0000313" key="1">
    <source>
        <dbReference type="EMBL" id="ABV84885.1"/>
    </source>
</evidence>
<gene>
    <name evidence="1" type="ordered locus">RMA_0739</name>
</gene>
<proteinExistence type="predicted"/>
<dbReference type="EMBL" id="CP000683">
    <property type="protein sequence ID" value="ABV84885.1"/>
    <property type="molecule type" value="Genomic_DNA"/>
</dbReference>
<reference evidence="1 2" key="1">
    <citation type="journal article" date="2007" name="Genome Res.">
        <title>Lateral gene transfer between obligate intracellular bacteria: evidence from the Rickettsia massiliae genome.</title>
        <authorList>
            <person name="Blanc G."/>
            <person name="Ogata H."/>
            <person name="Robert C."/>
            <person name="Audic S."/>
            <person name="Claverie J.-M."/>
            <person name="Raoult D."/>
        </authorList>
    </citation>
    <scope>NUCLEOTIDE SEQUENCE [LARGE SCALE GENOMIC DNA]</scope>
    <source>
        <strain evidence="2">Mtu5</strain>
    </source>
</reference>
<sequence>MINSMITNFINDHNDTVIYTTTNEPMMPARLYYKVHNEDLLVRALKKLKCIGFESKKHFVLLYYKEAKNLNLEVHYQDVPEECYPVVLATGCIKQGSILHLDLKSLQRAICIIDFLGKHIPPTIMEITSFAHSNKLTVIQNSQEIQDTVLGVNNFFQIFHINLI</sequence>
<dbReference type="HOGENOM" id="CLU_1617742_0_0_5"/>
<dbReference type="Proteomes" id="UP000001311">
    <property type="component" value="Chromosome"/>
</dbReference>
<dbReference type="KEGG" id="rms:RMA_0739"/>
<keyword evidence="2" id="KW-1185">Reference proteome</keyword>
<evidence type="ECO:0000313" key="2">
    <source>
        <dbReference type="Proteomes" id="UP000001311"/>
    </source>
</evidence>
<accession>A8F1U9</accession>
<organism evidence="1 2">
    <name type="scientific">Rickettsia massiliae (strain Mtu5)</name>
    <dbReference type="NCBI Taxonomy" id="416276"/>
    <lineage>
        <taxon>Bacteria</taxon>
        <taxon>Pseudomonadati</taxon>
        <taxon>Pseudomonadota</taxon>
        <taxon>Alphaproteobacteria</taxon>
        <taxon>Rickettsiales</taxon>
        <taxon>Rickettsiaceae</taxon>
        <taxon>Rickettsieae</taxon>
        <taxon>Rickettsia</taxon>
        <taxon>spotted fever group</taxon>
    </lineage>
</organism>
<name>A8F1U9_RICM5</name>
<protein>
    <submittedName>
        <fullName evidence="1">Uncharacterized protein</fullName>
    </submittedName>
</protein>